<sequence>MAKYFPNFSSSLTTSNNIKQEADDSISSRNFDLIHCCHCGILLDPKNLTVNVNTRRITVLCNQCRKMNALGKIRHNAHQNVKSASNFQLQCP</sequence>
<protein>
    <submittedName>
        <fullName evidence="1">Uncharacterized protein</fullName>
    </submittedName>
</protein>
<comment type="caution">
    <text evidence="1">The sequence shown here is derived from an EMBL/GenBank/DDBJ whole genome shotgun (WGS) entry which is preliminary data.</text>
</comment>
<name>A0A8J2RH70_9CRUS</name>
<keyword evidence="2" id="KW-1185">Reference proteome</keyword>
<gene>
    <name evidence="1" type="ORF">DGAL_LOCUS4495</name>
</gene>
<accession>A0A8J2RH70</accession>
<dbReference type="EMBL" id="CAKKLH010000073">
    <property type="protein sequence ID" value="CAH0102117.1"/>
    <property type="molecule type" value="Genomic_DNA"/>
</dbReference>
<reference evidence="1" key="1">
    <citation type="submission" date="2021-11" db="EMBL/GenBank/DDBJ databases">
        <authorList>
            <person name="Schell T."/>
        </authorList>
    </citation>
    <scope>NUCLEOTIDE SEQUENCE</scope>
    <source>
        <strain evidence="1">M5</strain>
    </source>
</reference>
<evidence type="ECO:0000313" key="2">
    <source>
        <dbReference type="Proteomes" id="UP000789390"/>
    </source>
</evidence>
<dbReference type="OrthoDB" id="10427678at2759"/>
<proteinExistence type="predicted"/>
<evidence type="ECO:0000313" key="1">
    <source>
        <dbReference type="EMBL" id="CAH0102117.1"/>
    </source>
</evidence>
<dbReference type="Proteomes" id="UP000789390">
    <property type="component" value="Unassembled WGS sequence"/>
</dbReference>
<organism evidence="1 2">
    <name type="scientific">Daphnia galeata</name>
    <dbReference type="NCBI Taxonomy" id="27404"/>
    <lineage>
        <taxon>Eukaryota</taxon>
        <taxon>Metazoa</taxon>
        <taxon>Ecdysozoa</taxon>
        <taxon>Arthropoda</taxon>
        <taxon>Crustacea</taxon>
        <taxon>Branchiopoda</taxon>
        <taxon>Diplostraca</taxon>
        <taxon>Cladocera</taxon>
        <taxon>Anomopoda</taxon>
        <taxon>Daphniidae</taxon>
        <taxon>Daphnia</taxon>
    </lineage>
</organism>
<dbReference type="AlphaFoldDB" id="A0A8J2RH70"/>